<evidence type="ECO:0000256" key="1">
    <source>
        <dbReference type="SAM" id="SignalP"/>
    </source>
</evidence>
<reference evidence="2 3" key="1">
    <citation type="submission" date="2018-11" db="EMBL/GenBank/DDBJ databases">
        <title>The draft genome sequence of Amphritea balenae JAMM 1525T.</title>
        <authorList>
            <person name="Fang Z."/>
            <person name="Zhang Y."/>
            <person name="Han X."/>
        </authorList>
    </citation>
    <scope>NUCLEOTIDE SEQUENCE [LARGE SCALE GENOMIC DNA]</scope>
    <source>
        <strain evidence="2 3">JAMM 1525</strain>
    </source>
</reference>
<feature type="signal peptide" evidence="1">
    <location>
        <begin position="1"/>
        <end position="25"/>
    </location>
</feature>
<dbReference type="Proteomes" id="UP000267535">
    <property type="component" value="Unassembled WGS sequence"/>
</dbReference>
<dbReference type="EMBL" id="RQXV01000009">
    <property type="protein sequence ID" value="RRC98052.1"/>
    <property type="molecule type" value="Genomic_DNA"/>
</dbReference>
<accession>A0A3P1SPA1</accession>
<gene>
    <name evidence="2" type="ORF">EHS89_15880</name>
</gene>
<evidence type="ECO:0000313" key="2">
    <source>
        <dbReference type="EMBL" id="RRC98052.1"/>
    </source>
</evidence>
<name>A0A3P1SPA1_9GAMM</name>
<keyword evidence="3" id="KW-1185">Reference proteome</keyword>
<sequence>MRTTAFPSITSLFALLFFAVSWAHADGTIKGADFYGTWATTSSIATPKRQVFNISPKGGSWIRIDDQGNEDTVTLNESDISIDDDLLIVDYTDQKAGWRAKYVLGGWSRGQYKAIFGTVFMYGGNELDLFNGLPISFRNGTEHLPPQEVWAFFSNPGIIKSEPGSIASLTQALEALAGVEISETETTKDFLFRKFRAVISISKEGHQAHPSAIGFWPSRGNPTEIDFAGKFENDQAAFSNYYTEFQEEANRIKDESAQQLIEQVERLSSDK</sequence>
<dbReference type="OrthoDB" id="9760620at2"/>
<protein>
    <submittedName>
        <fullName evidence="2">Uncharacterized protein</fullName>
    </submittedName>
</protein>
<evidence type="ECO:0000313" key="3">
    <source>
        <dbReference type="Proteomes" id="UP000267535"/>
    </source>
</evidence>
<proteinExistence type="predicted"/>
<organism evidence="2 3">
    <name type="scientific">Amphritea balenae</name>
    <dbReference type="NCBI Taxonomy" id="452629"/>
    <lineage>
        <taxon>Bacteria</taxon>
        <taxon>Pseudomonadati</taxon>
        <taxon>Pseudomonadota</taxon>
        <taxon>Gammaproteobacteria</taxon>
        <taxon>Oceanospirillales</taxon>
        <taxon>Oceanospirillaceae</taxon>
        <taxon>Amphritea</taxon>
    </lineage>
</organism>
<dbReference type="AlphaFoldDB" id="A0A3P1SPA1"/>
<keyword evidence="1" id="KW-0732">Signal</keyword>
<comment type="caution">
    <text evidence="2">The sequence shown here is derived from an EMBL/GenBank/DDBJ whole genome shotgun (WGS) entry which is preliminary data.</text>
</comment>
<feature type="chain" id="PRO_5018000995" evidence="1">
    <location>
        <begin position="26"/>
        <end position="271"/>
    </location>
</feature>
<dbReference type="RefSeq" id="WP_124927147.1">
    <property type="nucleotide sequence ID" value="NZ_BMOH01000003.1"/>
</dbReference>